<comment type="caution">
    <text evidence="1">The sequence shown here is derived from an EMBL/GenBank/DDBJ whole genome shotgun (WGS) entry which is preliminary data.</text>
</comment>
<sequence>MEGFKEGGSISRPPLFDGSNYAYWKTKMTAFLRSIDSKTWKAVRAGWTAQLLQTTMWNSDGTDVDTSTVDKSF</sequence>
<evidence type="ECO:0008006" key="3">
    <source>
        <dbReference type="Google" id="ProtNLM"/>
    </source>
</evidence>
<dbReference type="EMBL" id="BAABME010014504">
    <property type="protein sequence ID" value="GAA0187234.1"/>
    <property type="molecule type" value="Genomic_DNA"/>
</dbReference>
<gene>
    <name evidence="1" type="ORF">LIER_34522</name>
</gene>
<dbReference type="AlphaFoldDB" id="A0AAV3S342"/>
<name>A0AAV3S342_LITER</name>
<proteinExistence type="predicted"/>
<accession>A0AAV3S342</accession>
<evidence type="ECO:0000313" key="1">
    <source>
        <dbReference type="EMBL" id="GAA0187234.1"/>
    </source>
</evidence>
<dbReference type="Proteomes" id="UP001454036">
    <property type="component" value="Unassembled WGS sequence"/>
</dbReference>
<evidence type="ECO:0000313" key="2">
    <source>
        <dbReference type="Proteomes" id="UP001454036"/>
    </source>
</evidence>
<organism evidence="1 2">
    <name type="scientific">Lithospermum erythrorhizon</name>
    <name type="common">Purple gromwell</name>
    <name type="synonym">Lithospermum officinale var. erythrorhizon</name>
    <dbReference type="NCBI Taxonomy" id="34254"/>
    <lineage>
        <taxon>Eukaryota</taxon>
        <taxon>Viridiplantae</taxon>
        <taxon>Streptophyta</taxon>
        <taxon>Embryophyta</taxon>
        <taxon>Tracheophyta</taxon>
        <taxon>Spermatophyta</taxon>
        <taxon>Magnoliopsida</taxon>
        <taxon>eudicotyledons</taxon>
        <taxon>Gunneridae</taxon>
        <taxon>Pentapetalae</taxon>
        <taxon>asterids</taxon>
        <taxon>lamiids</taxon>
        <taxon>Boraginales</taxon>
        <taxon>Boraginaceae</taxon>
        <taxon>Boraginoideae</taxon>
        <taxon>Lithospermeae</taxon>
        <taxon>Lithospermum</taxon>
    </lineage>
</organism>
<protein>
    <recommendedName>
        <fullName evidence="3">Gag-pol polyprotein</fullName>
    </recommendedName>
</protein>
<reference evidence="1 2" key="1">
    <citation type="submission" date="2024-01" db="EMBL/GenBank/DDBJ databases">
        <title>The complete chloroplast genome sequence of Lithospermum erythrorhizon: insights into the phylogenetic relationship among Boraginaceae species and the maternal lineages of purple gromwells.</title>
        <authorList>
            <person name="Okada T."/>
            <person name="Watanabe K."/>
        </authorList>
    </citation>
    <scope>NUCLEOTIDE SEQUENCE [LARGE SCALE GENOMIC DNA]</scope>
</reference>
<keyword evidence="2" id="KW-1185">Reference proteome</keyword>